<protein>
    <recommendedName>
        <fullName evidence="7">Amino acid permease/ SLC12A domain-containing protein</fullName>
    </recommendedName>
</protein>
<proteinExistence type="inferred from homology"/>
<dbReference type="Gene3D" id="1.20.1740.10">
    <property type="entry name" value="Amino acid/polyamine transporter I"/>
    <property type="match status" value="1"/>
</dbReference>
<keyword evidence="5 6" id="KW-0472">Membrane</keyword>
<comment type="subcellular location">
    <subcellularLocation>
        <location evidence="1">Membrane</location>
        <topology evidence="1">Multi-pass membrane protein</topology>
    </subcellularLocation>
</comment>
<evidence type="ECO:0000256" key="3">
    <source>
        <dbReference type="ARBA" id="ARBA00022692"/>
    </source>
</evidence>
<evidence type="ECO:0000256" key="6">
    <source>
        <dbReference type="SAM" id="Phobius"/>
    </source>
</evidence>
<sequence>MHNPSVAEQVAEYGDDDERLLAKDFKTRHVSMIAISGAIGTGLIIGSGIALSRGEMASFSPMDKAFSGYPARYIDPALGFAAGWNYFFKYAIVLSANLSALGVIIQYWRKDLNVAIFISVFLVVIIFVNWFKVDIYGELEFWCAAAKLVVLVICFLTCLVIAMWGVTNSQNDWLPILA</sequence>
<feature type="transmembrane region" description="Helical" evidence="6">
    <location>
        <begin position="114"/>
        <end position="133"/>
    </location>
</feature>
<evidence type="ECO:0000256" key="4">
    <source>
        <dbReference type="ARBA" id="ARBA00022989"/>
    </source>
</evidence>
<dbReference type="EMBL" id="BDGI01000126">
    <property type="protein sequence ID" value="GAV29530.1"/>
    <property type="molecule type" value="Genomic_DNA"/>
</dbReference>
<dbReference type="Pfam" id="PF00324">
    <property type="entry name" value="AA_permease"/>
    <property type="match status" value="1"/>
</dbReference>
<dbReference type="InterPro" id="IPR050524">
    <property type="entry name" value="APC_YAT"/>
</dbReference>
<dbReference type="GO" id="GO:0016020">
    <property type="term" value="C:membrane"/>
    <property type="evidence" value="ECO:0007669"/>
    <property type="project" value="UniProtKB-SubCell"/>
</dbReference>
<name>A0A1Q2YJ23_9ASCO</name>
<gene>
    <name evidence="8" type="ORF">PMKS-003031</name>
</gene>
<keyword evidence="9" id="KW-1185">Reference proteome</keyword>
<accession>A0A1Q2YJ23</accession>
<evidence type="ECO:0000313" key="8">
    <source>
        <dbReference type="EMBL" id="GAV29530.1"/>
    </source>
</evidence>
<comment type="caution">
    <text evidence="8">The sequence shown here is derived from an EMBL/GenBank/DDBJ whole genome shotgun (WGS) entry which is preliminary data.</text>
</comment>
<reference evidence="8 9" key="1">
    <citation type="submission" date="2016-08" db="EMBL/GenBank/DDBJ databases">
        <title>Whole genome shotgun sequence of Pichia membranifaciens KS47-1.</title>
        <authorList>
            <person name="Konishi M."/>
            <person name="Ishida M."/>
            <person name="Arakawa T."/>
            <person name="Kato Y."/>
            <person name="Horiuchi J."/>
        </authorList>
    </citation>
    <scope>NUCLEOTIDE SEQUENCE [LARGE SCALE GENOMIC DNA]</scope>
    <source>
        <strain evidence="8 9">KS47-1</strain>
    </source>
</reference>
<keyword evidence="4 6" id="KW-1133">Transmembrane helix</keyword>
<evidence type="ECO:0000256" key="5">
    <source>
        <dbReference type="ARBA" id="ARBA00023136"/>
    </source>
</evidence>
<evidence type="ECO:0000256" key="2">
    <source>
        <dbReference type="ARBA" id="ARBA00006983"/>
    </source>
</evidence>
<evidence type="ECO:0000313" key="9">
    <source>
        <dbReference type="Proteomes" id="UP000186136"/>
    </source>
</evidence>
<evidence type="ECO:0000259" key="7">
    <source>
        <dbReference type="Pfam" id="PF00324"/>
    </source>
</evidence>
<dbReference type="OrthoDB" id="3900342at2759"/>
<comment type="similarity">
    <text evidence="2">Belongs to the amino acid-polyamine-organocation (APC) superfamily. YAT (TC 2.A.3.10) family.</text>
</comment>
<dbReference type="Proteomes" id="UP000186136">
    <property type="component" value="Unassembled WGS sequence"/>
</dbReference>
<feature type="transmembrane region" description="Helical" evidence="6">
    <location>
        <begin position="30"/>
        <end position="52"/>
    </location>
</feature>
<dbReference type="AlphaFoldDB" id="A0A1Q2YJ23"/>
<evidence type="ECO:0000256" key="1">
    <source>
        <dbReference type="ARBA" id="ARBA00004141"/>
    </source>
</evidence>
<feature type="transmembrane region" description="Helical" evidence="6">
    <location>
        <begin position="145"/>
        <end position="166"/>
    </location>
</feature>
<organism evidence="8 9">
    <name type="scientific">Pichia membranifaciens</name>
    <dbReference type="NCBI Taxonomy" id="4926"/>
    <lineage>
        <taxon>Eukaryota</taxon>
        <taxon>Fungi</taxon>
        <taxon>Dikarya</taxon>
        <taxon>Ascomycota</taxon>
        <taxon>Saccharomycotina</taxon>
        <taxon>Pichiomycetes</taxon>
        <taxon>Pichiales</taxon>
        <taxon>Pichiaceae</taxon>
        <taxon>Pichia</taxon>
    </lineage>
</organism>
<keyword evidence="3 6" id="KW-0812">Transmembrane</keyword>
<feature type="domain" description="Amino acid permease/ SLC12A" evidence="7">
    <location>
        <begin position="49"/>
        <end position="170"/>
    </location>
</feature>
<dbReference type="PANTHER" id="PTHR43341:SF9">
    <property type="entry name" value="DICARBOXYLIC AMINO ACID PERMEASE"/>
    <property type="match status" value="1"/>
</dbReference>
<dbReference type="PANTHER" id="PTHR43341">
    <property type="entry name" value="AMINO ACID PERMEASE"/>
    <property type="match status" value="1"/>
</dbReference>
<dbReference type="GO" id="GO:0015171">
    <property type="term" value="F:amino acid transmembrane transporter activity"/>
    <property type="evidence" value="ECO:0007669"/>
    <property type="project" value="TreeGrafter"/>
</dbReference>
<feature type="transmembrane region" description="Helical" evidence="6">
    <location>
        <begin position="87"/>
        <end position="108"/>
    </location>
</feature>
<dbReference type="InterPro" id="IPR004841">
    <property type="entry name" value="AA-permease/SLC12A_dom"/>
</dbReference>